<evidence type="ECO:0000259" key="3">
    <source>
        <dbReference type="Pfam" id="PF13511"/>
    </source>
</evidence>
<name>A0ABU3KLN1_9BURK</name>
<evidence type="ECO:0000313" key="5">
    <source>
        <dbReference type="Proteomes" id="UP001321700"/>
    </source>
</evidence>
<accession>A0ABU3KLN1</accession>
<feature type="domain" description="DUF4124" evidence="3">
    <location>
        <begin position="27"/>
        <end position="72"/>
    </location>
</feature>
<keyword evidence="2" id="KW-0732">Signal</keyword>
<dbReference type="Proteomes" id="UP001321700">
    <property type="component" value="Unassembled WGS sequence"/>
</dbReference>
<feature type="compositionally biased region" description="Basic and acidic residues" evidence="1">
    <location>
        <begin position="79"/>
        <end position="99"/>
    </location>
</feature>
<comment type="caution">
    <text evidence="4">The sequence shown here is derived from an EMBL/GenBank/DDBJ whole genome shotgun (WGS) entry which is preliminary data.</text>
</comment>
<feature type="region of interest" description="Disordered" evidence="1">
    <location>
        <begin position="66"/>
        <end position="99"/>
    </location>
</feature>
<feature type="chain" id="PRO_5047376106" evidence="2">
    <location>
        <begin position="26"/>
        <end position="220"/>
    </location>
</feature>
<evidence type="ECO:0000256" key="1">
    <source>
        <dbReference type="SAM" id="MobiDB-lite"/>
    </source>
</evidence>
<evidence type="ECO:0000256" key="2">
    <source>
        <dbReference type="SAM" id="SignalP"/>
    </source>
</evidence>
<dbReference type="EMBL" id="JAVBIK010000001">
    <property type="protein sequence ID" value="MDT7518711.1"/>
    <property type="molecule type" value="Genomic_DNA"/>
</dbReference>
<evidence type="ECO:0000313" key="4">
    <source>
        <dbReference type="EMBL" id="MDT7518711.1"/>
    </source>
</evidence>
<feature type="signal peptide" evidence="2">
    <location>
        <begin position="1"/>
        <end position="25"/>
    </location>
</feature>
<dbReference type="Pfam" id="PF13511">
    <property type="entry name" value="DUF4124"/>
    <property type="match status" value="1"/>
</dbReference>
<keyword evidence="5" id="KW-1185">Reference proteome</keyword>
<sequence length="220" mass="24656">MKQSALVATMVWGGLCLGVVPTASAQSSAPAAGGIYTCVDAKGRKLTADRPIQECIDREQRILNPSGTTRAKVGPSLTSKERAELEAREKREQEDRNRIAEEKRRDRALLVRYPSKVVHDQERSDALAQIAVVVKAATNRVDELAKQRLAIDAEMEFYKKDPNKAPAYLRRQLEENEQSKAVQERFISEQDAEAKRVNARFDDELVRLRQLWAAAAAANR</sequence>
<dbReference type="RefSeq" id="WP_313874435.1">
    <property type="nucleotide sequence ID" value="NZ_JAVBIK010000001.1"/>
</dbReference>
<organism evidence="4 5">
    <name type="scientific">Rhodoferax potami</name>
    <dbReference type="NCBI Taxonomy" id="3068338"/>
    <lineage>
        <taxon>Bacteria</taxon>
        <taxon>Pseudomonadati</taxon>
        <taxon>Pseudomonadota</taxon>
        <taxon>Betaproteobacteria</taxon>
        <taxon>Burkholderiales</taxon>
        <taxon>Comamonadaceae</taxon>
        <taxon>Rhodoferax</taxon>
    </lineage>
</organism>
<gene>
    <name evidence="4" type="ORF">RAE19_08335</name>
</gene>
<dbReference type="InterPro" id="IPR025392">
    <property type="entry name" value="DUF4124"/>
</dbReference>
<protein>
    <submittedName>
        <fullName evidence="4">DUF4124 domain-containing protein</fullName>
    </submittedName>
</protein>
<reference evidence="4 5" key="1">
    <citation type="submission" date="2023-08" db="EMBL/GenBank/DDBJ databases">
        <title>Rhodoferax potami sp. nov. and Rhodoferax mekongensis sp. nov., isolated from the Mekong River in Thailand.</title>
        <authorList>
            <person name="Kitikhun S."/>
            <person name="Charoenyingcharoen P."/>
            <person name="Siriarchawattana P."/>
            <person name="Likhitrattanapisal S."/>
            <person name="Nilsakha T."/>
            <person name="Chanpet A."/>
            <person name="Rattanawaree P."/>
            <person name="Ingsriswang S."/>
        </authorList>
    </citation>
    <scope>NUCLEOTIDE SEQUENCE [LARGE SCALE GENOMIC DNA]</scope>
    <source>
        <strain evidence="4 5">TBRC 17660</strain>
    </source>
</reference>
<proteinExistence type="predicted"/>